<dbReference type="STRING" id="372461.BCc_045"/>
<name>Q058C5_BUCCC</name>
<dbReference type="Pfam" id="PF02108">
    <property type="entry name" value="FliH"/>
    <property type="match status" value="1"/>
</dbReference>
<dbReference type="InterPro" id="IPR018035">
    <property type="entry name" value="Flagellar_FliH/T3SS_HrpE"/>
</dbReference>
<dbReference type="GO" id="GO:0071973">
    <property type="term" value="P:bacterial-type flagellum-dependent cell motility"/>
    <property type="evidence" value="ECO:0007669"/>
    <property type="project" value="InterPro"/>
</dbReference>
<dbReference type="RefSeq" id="WP_011672443.1">
    <property type="nucleotide sequence ID" value="NC_008513.1"/>
</dbReference>
<dbReference type="Proteomes" id="UP000000669">
    <property type="component" value="Chromosome"/>
</dbReference>
<dbReference type="HOGENOM" id="CLU_1217943_0_0_6"/>
<dbReference type="eggNOG" id="COG1317">
    <property type="taxonomic scope" value="Bacteria"/>
</dbReference>
<dbReference type="OrthoDB" id="6553799at2"/>
<keyword evidence="2" id="KW-0282">Flagellum</keyword>
<sequence length="229" mass="27825">MKNTIEKNSWKKWKPKKDKIRFNFINKKKNNISKNIFFKENNLYNKKNNSKDLLDMYIKGYEKGIIDGYQKGYQIGWIQGYSSFENFFLKNFKSCIYFQYIDFLNQFKYAIKIFNNNFSKRLTKIIFCISKILIDDIYLKKKKFIITRIKKLTLNPKYILKKLQLHIHPNNYNFIKKEFGKLFYKYNWTIVLNDTLDINSYRIFTDDGEIDATIKSFWNQIKNATNLLD</sequence>
<evidence type="ECO:0000313" key="2">
    <source>
        <dbReference type="EMBL" id="ABJ90524.1"/>
    </source>
</evidence>
<dbReference type="PRINTS" id="PR01003">
    <property type="entry name" value="FLGFLIH"/>
</dbReference>
<evidence type="ECO:0000313" key="3">
    <source>
        <dbReference type="Proteomes" id="UP000000669"/>
    </source>
</evidence>
<gene>
    <name evidence="2" type="primary">fliH</name>
    <name evidence="2" type="ordered locus">BCc_045</name>
</gene>
<dbReference type="KEGG" id="bcc:BCc_045"/>
<proteinExistence type="predicted"/>
<feature type="domain" description="Flagellar assembly protein FliH/Type III secretion system HrpE" evidence="1">
    <location>
        <begin position="102"/>
        <end position="221"/>
    </location>
</feature>
<dbReference type="EMBL" id="CP000263">
    <property type="protein sequence ID" value="ABJ90524.1"/>
    <property type="molecule type" value="Genomic_DNA"/>
</dbReference>
<protein>
    <submittedName>
        <fullName evidence="2">Soluble component of the flagellar export system</fullName>
    </submittedName>
</protein>
<keyword evidence="3" id="KW-1185">Reference proteome</keyword>
<dbReference type="GO" id="GO:0009288">
    <property type="term" value="C:bacterial-type flagellum"/>
    <property type="evidence" value="ECO:0007669"/>
    <property type="project" value="InterPro"/>
</dbReference>
<dbReference type="InterPro" id="IPR000563">
    <property type="entry name" value="Flag_FliH"/>
</dbReference>
<reference evidence="2 3" key="1">
    <citation type="journal article" date="2006" name="Science">
        <title>A small microbial genome: the end of a long symbiotic relationship?</title>
        <authorList>
            <person name="Perez-Brocal V."/>
            <person name="Gil R."/>
            <person name="Ramos S."/>
            <person name="Lamelas A."/>
            <person name="Postigo M."/>
            <person name="Michelena J.M."/>
            <person name="Silva F.J."/>
            <person name="Moya A."/>
            <person name="Latorre A."/>
        </authorList>
    </citation>
    <scope>NUCLEOTIDE SEQUENCE [LARGE SCALE GENOMIC DNA]</scope>
    <source>
        <strain evidence="3">Cc</strain>
    </source>
</reference>
<evidence type="ECO:0000259" key="1">
    <source>
        <dbReference type="Pfam" id="PF02108"/>
    </source>
</evidence>
<organism evidence="2 3">
    <name type="scientific">Buchnera aphidicola subsp. Cinara cedri (strain Cc)</name>
    <dbReference type="NCBI Taxonomy" id="372461"/>
    <lineage>
        <taxon>Bacteria</taxon>
        <taxon>Pseudomonadati</taxon>
        <taxon>Pseudomonadota</taxon>
        <taxon>Gammaproteobacteria</taxon>
        <taxon>Enterobacterales</taxon>
        <taxon>Erwiniaceae</taxon>
        <taxon>Buchnera</taxon>
    </lineage>
</organism>
<keyword evidence="2" id="KW-0969">Cilium</keyword>
<accession>Q058C5</accession>
<dbReference type="AlphaFoldDB" id="Q058C5"/>
<keyword evidence="2" id="KW-0966">Cell projection</keyword>
<dbReference type="GO" id="GO:0003774">
    <property type="term" value="F:cytoskeletal motor activity"/>
    <property type="evidence" value="ECO:0007669"/>
    <property type="project" value="InterPro"/>
</dbReference>